<evidence type="ECO:0000313" key="2">
    <source>
        <dbReference type="EMBL" id="RPD53816.1"/>
    </source>
</evidence>
<organism evidence="2 3">
    <name type="scientific">Lentinus tigrinus ALCF2SS1-6</name>
    <dbReference type="NCBI Taxonomy" id="1328759"/>
    <lineage>
        <taxon>Eukaryota</taxon>
        <taxon>Fungi</taxon>
        <taxon>Dikarya</taxon>
        <taxon>Basidiomycota</taxon>
        <taxon>Agaricomycotina</taxon>
        <taxon>Agaricomycetes</taxon>
        <taxon>Polyporales</taxon>
        <taxon>Polyporaceae</taxon>
        <taxon>Lentinus</taxon>
    </lineage>
</organism>
<reference evidence="2" key="1">
    <citation type="journal article" date="2018" name="Genome Biol. Evol.">
        <title>Genomics and development of Lentinus tigrinus, a white-rot wood-decaying mushroom with dimorphic fruiting bodies.</title>
        <authorList>
            <person name="Wu B."/>
            <person name="Xu Z."/>
            <person name="Knudson A."/>
            <person name="Carlson A."/>
            <person name="Chen N."/>
            <person name="Kovaka S."/>
            <person name="LaButti K."/>
            <person name="Lipzen A."/>
            <person name="Pennachio C."/>
            <person name="Riley R."/>
            <person name="Schakwitz W."/>
            <person name="Umezawa K."/>
            <person name="Ohm R.A."/>
            <person name="Grigoriev I.V."/>
            <person name="Nagy L.G."/>
            <person name="Gibbons J."/>
            <person name="Hibbett D."/>
        </authorList>
    </citation>
    <scope>NUCLEOTIDE SEQUENCE [LARGE SCALE GENOMIC DNA]</scope>
    <source>
        <strain evidence="2">ALCF2SS1-6</strain>
    </source>
</reference>
<dbReference type="Proteomes" id="UP000313359">
    <property type="component" value="Unassembled WGS sequence"/>
</dbReference>
<evidence type="ECO:0000256" key="1">
    <source>
        <dbReference type="SAM" id="MobiDB-lite"/>
    </source>
</evidence>
<feature type="compositionally biased region" description="Low complexity" evidence="1">
    <location>
        <begin position="58"/>
        <end position="74"/>
    </location>
</feature>
<accession>A0A5C2RUF1</accession>
<feature type="region of interest" description="Disordered" evidence="1">
    <location>
        <begin position="58"/>
        <end position="87"/>
    </location>
</feature>
<gene>
    <name evidence="2" type="ORF">L227DRAFT_581072</name>
</gene>
<dbReference type="EMBL" id="ML122315">
    <property type="protein sequence ID" value="RPD53816.1"/>
    <property type="molecule type" value="Genomic_DNA"/>
</dbReference>
<dbReference type="AlphaFoldDB" id="A0A5C2RUF1"/>
<sequence>MTSSPHLCRHAAGLVFLRPVSSSPVPEGVYHRSPACGPTLWSLPWPIHNAPIAVLRPHLTPSGTSLSPSSTSHFSGEHLRPSAPRTT</sequence>
<keyword evidence="3" id="KW-1185">Reference proteome</keyword>
<evidence type="ECO:0000313" key="3">
    <source>
        <dbReference type="Proteomes" id="UP000313359"/>
    </source>
</evidence>
<name>A0A5C2RUF1_9APHY</name>
<protein>
    <submittedName>
        <fullName evidence="2">Uncharacterized protein</fullName>
    </submittedName>
</protein>
<proteinExistence type="predicted"/>